<dbReference type="Pfam" id="PF08711">
    <property type="entry name" value="Med26"/>
    <property type="match status" value="1"/>
</dbReference>
<comment type="subcellular location">
    <subcellularLocation>
        <location evidence="1 9">Nucleus</location>
    </subcellularLocation>
</comment>
<evidence type="ECO:0000256" key="7">
    <source>
        <dbReference type="ARBA" id="ARBA00023242"/>
    </source>
</evidence>
<reference evidence="12 13" key="1">
    <citation type="journal article" date="2007" name="Nature">
        <title>Evolution of genes and genomes on the Drosophila phylogeny.</title>
        <authorList>
            <consortium name="Drosophila 12 Genomes Consortium"/>
            <person name="Clark A.G."/>
            <person name="Eisen M.B."/>
            <person name="Smith D.R."/>
            <person name="Bergman C.M."/>
            <person name="Oliver B."/>
            <person name="Markow T.A."/>
            <person name="Kaufman T.C."/>
            <person name="Kellis M."/>
            <person name="Gelbart W."/>
            <person name="Iyer V.N."/>
            <person name="Pollard D.A."/>
            <person name="Sackton T.B."/>
            <person name="Larracuente A.M."/>
            <person name="Singh N.D."/>
            <person name="Abad J.P."/>
            <person name="Abt D.N."/>
            <person name="Adryan B."/>
            <person name="Aguade M."/>
            <person name="Akashi H."/>
            <person name="Anderson W.W."/>
            <person name="Aquadro C.F."/>
            <person name="Ardell D.H."/>
            <person name="Arguello R."/>
            <person name="Artieri C.G."/>
            <person name="Barbash D.A."/>
            <person name="Barker D."/>
            <person name="Barsanti P."/>
            <person name="Batterham P."/>
            <person name="Batzoglou S."/>
            <person name="Begun D."/>
            <person name="Bhutkar A."/>
            <person name="Blanco E."/>
            <person name="Bosak S.A."/>
            <person name="Bradley R.K."/>
            <person name="Brand A.D."/>
            <person name="Brent M.R."/>
            <person name="Brooks A.N."/>
            <person name="Brown R.H."/>
            <person name="Butlin R.K."/>
            <person name="Caggese C."/>
            <person name="Calvi B.R."/>
            <person name="Bernardo de Carvalho A."/>
            <person name="Caspi A."/>
            <person name="Castrezana S."/>
            <person name="Celniker S.E."/>
            <person name="Chang J.L."/>
            <person name="Chapple C."/>
            <person name="Chatterji S."/>
            <person name="Chinwalla A."/>
            <person name="Civetta A."/>
            <person name="Clifton S.W."/>
            <person name="Comeron J.M."/>
            <person name="Costello J.C."/>
            <person name="Coyne J.A."/>
            <person name="Daub J."/>
            <person name="David R.G."/>
            <person name="Delcher A.L."/>
            <person name="Delehaunty K."/>
            <person name="Do C.B."/>
            <person name="Ebling H."/>
            <person name="Edwards K."/>
            <person name="Eickbush T."/>
            <person name="Evans J.D."/>
            <person name="Filipski A."/>
            <person name="Findeiss S."/>
            <person name="Freyhult E."/>
            <person name="Fulton L."/>
            <person name="Fulton R."/>
            <person name="Garcia A.C."/>
            <person name="Gardiner A."/>
            <person name="Garfield D.A."/>
            <person name="Garvin B.E."/>
            <person name="Gibson G."/>
            <person name="Gilbert D."/>
            <person name="Gnerre S."/>
            <person name="Godfrey J."/>
            <person name="Good R."/>
            <person name="Gotea V."/>
            <person name="Gravely B."/>
            <person name="Greenberg A.J."/>
            <person name="Griffiths-Jones S."/>
            <person name="Gross S."/>
            <person name="Guigo R."/>
            <person name="Gustafson E.A."/>
            <person name="Haerty W."/>
            <person name="Hahn M.W."/>
            <person name="Halligan D.L."/>
            <person name="Halpern A.L."/>
            <person name="Halter G.M."/>
            <person name="Han M.V."/>
            <person name="Heger A."/>
            <person name="Hillier L."/>
            <person name="Hinrichs A.S."/>
            <person name="Holmes I."/>
            <person name="Hoskins R.A."/>
            <person name="Hubisz M.J."/>
            <person name="Hultmark D."/>
            <person name="Huntley M.A."/>
            <person name="Jaffe D.B."/>
            <person name="Jagadeeshan S."/>
            <person name="Jeck W.R."/>
            <person name="Johnson J."/>
            <person name="Jones C.D."/>
            <person name="Jordan W.C."/>
            <person name="Karpen G.H."/>
            <person name="Kataoka E."/>
            <person name="Keightley P.D."/>
            <person name="Kheradpour P."/>
            <person name="Kirkness E.F."/>
            <person name="Koerich L.B."/>
            <person name="Kristiansen K."/>
            <person name="Kudrna D."/>
            <person name="Kulathinal R.J."/>
            <person name="Kumar S."/>
            <person name="Kwok R."/>
            <person name="Lander E."/>
            <person name="Langley C.H."/>
            <person name="Lapoint R."/>
            <person name="Lazzaro B.P."/>
            <person name="Lee S.J."/>
            <person name="Levesque L."/>
            <person name="Li R."/>
            <person name="Lin C.F."/>
            <person name="Lin M.F."/>
            <person name="Lindblad-Toh K."/>
            <person name="Llopart A."/>
            <person name="Long M."/>
            <person name="Low L."/>
            <person name="Lozovsky E."/>
            <person name="Lu J."/>
            <person name="Luo M."/>
            <person name="Machado C.A."/>
            <person name="Makalowski W."/>
            <person name="Marzo M."/>
            <person name="Matsuda M."/>
            <person name="Matzkin L."/>
            <person name="McAllister B."/>
            <person name="McBride C.S."/>
            <person name="McKernan B."/>
            <person name="McKernan K."/>
            <person name="Mendez-Lago M."/>
            <person name="Minx P."/>
            <person name="Mollenhauer M.U."/>
            <person name="Montooth K."/>
            <person name="Mount S.M."/>
            <person name="Mu X."/>
            <person name="Myers E."/>
            <person name="Negre B."/>
            <person name="Newfeld S."/>
            <person name="Nielsen R."/>
            <person name="Noor M.A."/>
            <person name="O'Grady P."/>
            <person name="Pachter L."/>
            <person name="Papaceit M."/>
            <person name="Parisi M.J."/>
            <person name="Parisi M."/>
            <person name="Parts L."/>
            <person name="Pedersen J.S."/>
            <person name="Pesole G."/>
            <person name="Phillippy A.M."/>
            <person name="Ponting C.P."/>
            <person name="Pop M."/>
            <person name="Porcelli D."/>
            <person name="Powell J.R."/>
            <person name="Prohaska S."/>
            <person name="Pruitt K."/>
            <person name="Puig M."/>
            <person name="Quesneville H."/>
            <person name="Ram K.R."/>
            <person name="Rand D."/>
            <person name="Rasmussen M.D."/>
            <person name="Reed L.K."/>
            <person name="Reenan R."/>
            <person name="Reily A."/>
            <person name="Remington K.A."/>
            <person name="Rieger T.T."/>
            <person name="Ritchie M.G."/>
            <person name="Robin C."/>
            <person name="Rogers Y.H."/>
            <person name="Rohde C."/>
            <person name="Rozas J."/>
            <person name="Rubenfield M.J."/>
            <person name="Ruiz A."/>
            <person name="Russo S."/>
            <person name="Salzberg S.L."/>
            <person name="Sanchez-Gracia A."/>
            <person name="Saranga D.J."/>
            <person name="Sato H."/>
            <person name="Schaeffer S.W."/>
            <person name="Schatz M.C."/>
            <person name="Schlenke T."/>
            <person name="Schwartz R."/>
            <person name="Segarra C."/>
            <person name="Singh R.S."/>
            <person name="Sirot L."/>
            <person name="Sirota M."/>
            <person name="Sisneros N.B."/>
            <person name="Smith C.D."/>
            <person name="Smith T.F."/>
            <person name="Spieth J."/>
            <person name="Stage D.E."/>
            <person name="Stark A."/>
            <person name="Stephan W."/>
            <person name="Strausberg R.L."/>
            <person name="Strempel S."/>
            <person name="Sturgill D."/>
            <person name="Sutton G."/>
            <person name="Sutton G.G."/>
            <person name="Tao W."/>
            <person name="Teichmann S."/>
            <person name="Tobari Y.N."/>
            <person name="Tomimura Y."/>
            <person name="Tsolas J.M."/>
            <person name="Valente V.L."/>
            <person name="Venter E."/>
            <person name="Venter J.C."/>
            <person name="Vicario S."/>
            <person name="Vieira F.G."/>
            <person name="Vilella A.J."/>
            <person name="Villasante A."/>
            <person name="Walenz B."/>
            <person name="Wang J."/>
            <person name="Wasserman M."/>
            <person name="Watts T."/>
            <person name="Wilson D."/>
            <person name="Wilson R.K."/>
            <person name="Wing R.A."/>
            <person name="Wolfner M.F."/>
            <person name="Wong A."/>
            <person name="Wong G.K."/>
            <person name="Wu C.I."/>
            <person name="Wu G."/>
            <person name="Yamamoto D."/>
            <person name="Yang H.P."/>
            <person name="Yang S.P."/>
            <person name="Yorke J.A."/>
            <person name="Yoshida K."/>
            <person name="Zdobnov E."/>
            <person name="Zhang P."/>
            <person name="Zhang Y."/>
            <person name="Zimin A.V."/>
            <person name="Baldwin J."/>
            <person name="Abdouelleil A."/>
            <person name="Abdulkadir J."/>
            <person name="Abebe A."/>
            <person name="Abera B."/>
            <person name="Abreu J."/>
            <person name="Acer S.C."/>
            <person name="Aftuck L."/>
            <person name="Alexander A."/>
            <person name="An P."/>
            <person name="Anderson E."/>
            <person name="Anderson S."/>
            <person name="Arachi H."/>
            <person name="Azer M."/>
            <person name="Bachantsang P."/>
            <person name="Barry A."/>
            <person name="Bayul T."/>
            <person name="Berlin A."/>
            <person name="Bessette D."/>
            <person name="Bloom T."/>
            <person name="Blye J."/>
            <person name="Boguslavskiy L."/>
            <person name="Bonnet C."/>
            <person name="Boukhgalter B."/>
            <person name="Bourzgui I."/>
            <person name="Brown A."/>
            <person name="Cahill P."/>
            <person name="Channer S."/>
            <person name="Cheshatsang Y."/>
            <person name="Chuda L."/>
            <person name="Citroen M."/>
            <person name="Collymore A."/>
            <person name="Cooke P."/>
            <person name="Costello M."/>
            <person name="D'Aco K."/>
            <person name="Daza R."/>
            <person name="De Haan G."/>
            <person name="DeGray S."/>
            <person name="DeMaso C."/>
            <person name="Dhargay N."/>
            <person name="Dooley K."/>
            <person name="Dooley E."/>
            <person name="Doricent M."/>
            <person name="Dorje P."/>
            <person name="Dorjee K."/>
            <person name="Dupes A."/>
            <person name="Elong R."/>
            <person name="Falk J."/>
            <person name="Farina A."/>
            <person name="Faro S."/>
            <person name="Ferguson D."/>
            <person name="Fisher S."/>
            <person name="Foley C.D."/>
            <person name="Franke A."/>
            <person name="Friedrich D."/>
            <person name="Gadbois L."/>
            <person name="Gearin G."/>
            <person name="Gearin C.R."/>
            <person name="Giannoukos G."/>
            <person name="Goode T."/>
            <person name="Graham J."/>
            <person name="Grandbois E."/>
            <person name="Grewal S."/>
            <person name="Gyaltsen K."/>
            <person name="Hafez N."/>
            <person name="Hagos B."/>
            <person name="Hall J."/>
            <person name="Henson C."/>
            <person name="Hollinger A."/>
            <person name="Honan T."/>
            <person name="Huard M.D."/>
            <person name="Hughes L."/>
            <person name="Hurhula B."/>
            <person name="Husby M.E."/>
            <person name="Kamat A."/>
            <person name="Kanga B."/>
            <person name="Kashin S."/>
            <person name="Khazanovich D."/>
            <person name="Kisner P."/>
            <person name="Lance K."/>
            <person name="Lara M."/>
            <person name="Lee W."/>
            <person name="Lennon N."/>
            <person name="Letendre F."/>
            <person name="LeVine R."/>
            <person name="Lipovsky A."/>
            <person name="Liu X."/>
            <person name="Liu J."/>
            <person name="Liu S."/>
            <person name="Lokyitsang T."/>
            <person name="Lokyitsang Y."/>
            <person name="Lubonja R."/>
            <person name="Lui A."/>
            <person name="MacDonald P."/>
            <person name="Magnisalis V."/>
            <person name="Maru K."/>
            <person name="Matthews C."/>
            <person name="McCusker W."/>
            <person name="McDonough S."/>
            <person name="Mehta T."/>
            <person name="Meldrim J."/>
            <person name="Meneus L."/>
            <person name="Mihai O."/>
            <person name="Mihalev A."/>
            <person name="Mihova T."/>
            <person name="Mittelman R."/>
            <person name="Mlenga V."/>
            <person name="Montmayeur A."/>
            <person name="Mulrain L."/>
            <person name="Navidi A."/>
            <person name="Naylor J."/>
            <person name="Negash T."/>
            <person name="Nguyen T."/>
            <person name="Nguyen N."/>
            <person name="Nicol R."/>
            <person name="Norbu C."/>
            <person name="Norbu N."/>
            <person name="Novod N."/>
            <person name="O'Neill B."/>
            <person name="Osman S."/>
            <person name="Markiewicz E."/>
            <person name="Oyono O.L."/>
            <person name="Patti C."/>
            <person name="Phunkhang P."/>
            <person name="Pierre F."/>
            <person name="Priest M."/>
            <person name="Raghuraman S."/>
            <person name="Rege F."/>
            <person name="Reyes R."/>
            <person name="Rise C."/>
            <person name="Rogov P."/>
            <person name="Ross K."/>
            <person name="Ryan E."/>
            <person name="Settipalli S."/>
            <person name="Shea T."/>
            <person name="Sherpa N."/>
            <person name="Shi L."/>
            <person name="Shih D."/>
            <person name="Sparrow T."/>
            <person name="Spaulding J."/>
            <person name="Stalker J."/>
            <person name="Stange-Thomann N."/>
            <person name="Stavropoulos S."/>
            <person name="Stone C."/>
            <person name="Strader C."/>
            <person name="Tesfaye S."/>
            <person name="Thomson T."/>
            <person name="Thoulutsang Y."/>
            <person name="Thoulutsang D."/>
            <person name="Topham K."/>
            <person name="Topping I."/>
            <person name="Tsamla T."/>
            <person name="Vassiliev H."/>
            <person name="Vo A."/>
            <person name="Wangchuk T."/>
            <person name="Wangdi T."/>
            <person name="Weiand M."/>
            <person name="Wilkinson J."/>
            <person name="Wilson A."/>
            <person name="Yadav S."/>
            <person name="Young G."/>
            <person name="Yu Q."/>
            <person name="Zembek L."/>
            <person name="Zhong D."/>
            <person name="Zimmer A."/>
            <person name="Zwirko Z."/>
            <person name="Jaffe D.B."/>
            <person name="Alvarez P."/>
            <person name="Brockman W."/>
            <person name="Butler J."/>
            <person name="Chin C."/>
            <person name="Gnerre S."/>
            <person name="Grabherr M."/>
            <person name="Kleber M."/>
            <person name="Mauceli E."/>
            <person name="MacCallum I."/>
        </authorList>
    </citation>
    <scope>NUCLEOTIDE SEQUENCE [LARGE SCALE GENOMIC DNA]</scope>
    <source>
        <strain evidence="13">Tucson 15010-1051.87</strain>
    </source>
</reference>
<keyword evidence="5" id="KW-0010">Activator</keyword>
<protein>
    <recommendedName>
        <fullName evidence="3">Mediator of RNA polymerase II transcription subunit 26</fullName>
    </recommendedName>
    <alternativeName>
        <fullName evidence="8">Mediator complex subunit 26</fullName>
    </alternativeName>
</protein>
<evidence type="ECO:0000256" key="2">
    <source>
        <dbReference type="ARBA" id="ARBA00009681"/>
    </source>
</evidence>
<accession>A0A0Q9WKQ6</accession>
<dbReference type="PROSITE" id="PS51319">
    <property type="entry name" value="TFIIS_N"/>
    <property type="match status" value="1"/>
</dbReference>
<evidence type="ECO:0000256" key="4">
    <source>
        <dbReference type="ARBA" id="ARBA00023015"/>
    </source>
</evidence>
<feature type="region of interest" description="Disordered" evidence="10">
    <location>
        <begin position="555"/>
        <end position="578"/>
    </location>
</feature>
<dbReference type="InterPro" id="IPR035441">
    <property type="entry name" value="TFIIS/LEDGF_dom_sf"/>
</dbReference>
<feature type="compositionally biased region" description="Polar residues" evidence="10">
    <location>
        <begin position="560"/>
        <end position="569"/>
    </location>
</feature>
<evidence type="ECO:0000256" key="8">
    <source>
        <dbReference type="ARBA" id="ARBA00031968"/>
    </source>
</evidence>
<gene>
    <name evidence="12" type="primary">Dvir\GJ18459</name>
    <name evidence="12" type="ORF">Dvir_GJ18459</name>
</gene>
<dbReference type="InterPro" id="IPR017923">
    <property type="entry name" value="TFIIS_N"/>
</dbReference>
<feature type="compositionally biased region" description="Polar residues" evidence="10">
    <location>
        <begin position="955"/>
        <end position="967"/>
    </location>
</feature>
<evidence type="ECO:0000256" key="3">
    <source>
        <dbReference type="ARBA" id="ARBA00019686"/>
    </source>
</evidence>
<evidence type="ECO:0000256" key="5">
    <source>
        <dbReference type="ARBA" id="ARBA00023159"/>
    </source>
</evidence>
<comment type="similarity">
    <text evidence="2">Belongs to the Mediator complex subunit 26 family.</text>
</comment>
<feature type="domain" description="TFIIS N-terminal" evidence="11">
    <location>
        <begin position="8"/>
        <end position="85"/>
    </location>
</feature>
<evidence type="ECO:0000256" key="6">
    <source>
        <dbReference type="ARBA" id="ARBA00023163"/>
    </source>
</evidence>
<feature type="compositionally biased region" description="Acidic residues" evidence="10">
    <location>
        <begin position="1125"/>
        <end position="1134"/>
    </location>
</feature>
<feature type="compositionally biased region" description="Polar residues" evidence="10">
    <location>
        <begin position="424"/>
        <end position="434"/>
    </location>
</feature>
<dbReference type="SMART" id="SM00509">
    <property type="entry name" value="TFS2N"/>
    <property type="match status" value="1"/>
</dbReference>
<feature type="compositionally biased region" description="Polar residues" evidence="10">
    <location>
        <begin position="288"/>
        <end position="301"/>
    </location>
</feature>
<feature type="region of interest" description="Disordered" evidence="10">
    <location>
        <begin position="418"/>
        <end position="449"/>
    </location>
</feature>
<keyword evidence="6" id="KW-0804">Transcription</keyword>
<feature type="compositionally biased region" description="Basic residues" evidence="10">
    <location>
        <begin position="260"/>
        <end position="271"/>
    </location>
</feature>
<dbReference type="PANTHER" id="PTHR15201">
    <property type="entry name" value="CRSP70"/>
    <property type="match status" value="1"/>
</dbReference>
<feature type="compositionally biased region" description="Low complexity" evidence="10">
    <location>
        <begin position="1389"/>
        <end position="1398"/>
    </location>
</feature>
<dbReference type="InterPro" id="IPR042376">
    <property type="entry name" value="MED26"/>
</dbReference>
<dbReference type="PANTHER" id="PTHR15201:SF1">
    <property type="entry name" value="MEDIATOR OF RNA POLYMERASE II TRANSCRIPTION SUBUNIT 26"/>
    <property type="match status" value="1"/>
</dbReference>
<organism evidence="12 13">
    <name type="scientific">Drosophila virilis</name>
    <name type="common">Fruit fly</name>
    <dbReference type="NCBI Taxonomy" id="7244"/>
    <lineage>
        <taxon>Eukaryota</taxon>
        <taxon>Metazoa</taxon>
        <taxon>Ecdysozoa</taxon>
        <taxon>Arthropoda</taxon>
        <taxon>Hexapoda</taxon>
        <taxon>Insecta</taxon>
        <taxon>Pterygota</taxon>
        <taxon>Neoptera</taxon>
        <taxon>Endopterygota</taxon>
        <taxon>Diptera</taxon>
        <taxon>Brachycera</taxon>
        <taxon>Muscomorpha</taxon>
        <taxon>Ephydroidea</taxon>
        <taxon>Drosophilidae</taxon>
        <taxon>Drosophila</taxon>
    </lineage>
</organism>
<dbReference type="eggNOG" id="ENOG502S9CY">
    <property type="taxonomic scope" value="Eukaryota"/>
</dbReference>
<feature type="region of interest" description="Disordered" evidence="10">
    <location>
        <begin position="1116"/>
        <end position="1189"/>
    </location>
</feature>
<feature type="region of interest" description="Disordered" evidence="10">
    <location>
        <begin position="944"/>
        <end position="975"/>
    </location>
</feature>
<dbReference type="OrthoDB" id="550309at2759"/>
<keyword evidence="4" id="KW-0805">Transcription regulation</keyword>
<name>A0A0Q9WKQ6_DROVI</name>
<evidence type="ECO:0000259" key="11">
    <source>
        <dbReference type="PROSITE" id="PS51319"/>
    </source>
</evidence>
<dbReference type="InterPro" id="IPR003617">
    <property type="entry name" value="TFIIS/CRSP70_N_sub"/>
</dbReference>
<dbReference type="SMR" id="A0A0Q9WKQ6"/>
<dbReference type="SUPFAM" id="SSF47676">
    <property type="entry name" value="Conserved domain common to transcription factors TFIIS, elongin A, CRSP70"/>
    <property type="match status" value="1"/>
</dbReference>
<feature type="compositionally biased region" description="Low complexity" evidence="10">
    <location>
        <begin position="1019"/>
        <end position="1029"/>
    </location>
</feature>
<feature type="region of interest" description="Disordered" evidence="10">
    <location>
        <begin position="998"/>
        <end position="1083"/>
    </location>
</feature>
<dbReference type="GO" id="GO:0003712">
    <property type="term" value="F:transcription coregulator activity"/>
    <property type="evidence" value="ECO:0007669"/>
    <property type="project" value="TreeGrafter"/>
</dbReference>
<sequence>MNQNQIQQLTSHLSQALDQNYDVVNMEAVLSVICALEGTTITKEQLEATRLAKYINQLRRRTKNDQLARRAKSLLKKWREMVGIHQQTTIEPQPQPLAHLSFKPIVGTHFPETESNTVEVMVNSTQYTSQSSPPSSQRVNTDLHPNVDSSEPHHINFSSLINNNINTDNRDDSLAIISKSIKHPRTIESKSQKSATFINEHSSNSVSSVMVANEKLNETSIVIDIVSDSDENDSQSQPVNNHQKLATVSSSLALPAVYPRPKKIKKDKKRKEKDGRDKPSQFYFNDGVPQQLTNANRSNLNRIPVKEGRMSKTNPTDPEILSLSNSSMSSILSGDAFSGSSQNRPRTTAAELTFAGRFNSVSRPDTSNYVNAVQANGQKKICQVNDPPSLDLTIPQMYDDFINNDSSTSCSRLSPYEELEAKPGQNNSKASTEATPKKRGRKKGSKGVDSLIAKESSLSQQILFGSGVKKVKTTKELFNDMQSRKLSISFNRGDSLPAVANKITNTTTLRNLESRSLIARPTSSCSETSIHSPHTLEAYSTNVSQAGTEKLSNILEEPGNTDSDTITSEPSRDSMKSRNIKRMNSLDSNSNSLQTTSVLTSSKDYNDVTTQLMHMVHNLNSPLSVNETEKLYQAQIVPCTCIVVEDIPKESSAHDNIDHSDMEADSINKATCDIETVRDKKHSEQPSLKTDNCDVEEAPLLISQKPIKSIFDLDFDDEDDPLQSIIKNISLPESNLKQDPDDYIKSSFTVRSLTEENKDLKVVSDSYLDQEASNIVLEPISVYTVYEDPDCVAKQRFDVQTNDVTNFHINALHNYYIPNINGNWNSIDSSIVLTTTVMKFLQSLESYTVTDGADVVPKYGSLTYERIRKDLSYLKFDRNWKSKSFKSFIPPFLGVAKCLPTCRLAAKRLKDKTKALSTTKSVETIIKLEEPEIIINYFEKNKGSPSPLRVEVDANGNSGENQAQTQSSEDDPLMNNNATLSFNLLKLVNNNEGRKSIVDDQVNSKPTIDGLDNRKGIRCSSDSSCSNSSLQLTQDSINEKLRNQRNLSLTSEQSQSERNVERNRKKRRKARHAESNDGIDFGNNIEIANTSIDEKPLIKRIKIAINGNVATQRQISGISSSNNSSDDEHDDEVGGEARSEVSDPEVGYNTSGYSQIGLAASDDEQESNRSHSTTIDSIAADDDGHLENEYENSNDEEYAIVQRPMVGVANNHIVLTIKKTPSKMNSPVNSISAISPNVGQASASVAGTLEAHTSKNAHFATTNTDSKIEYPETEIIGEYQRKFSLAPMVFCTDELHRLDPDRPFLTSNTCQNNLKTSYQYCRRRRRLRYRRPRDLICPKETIDIELKHLFNNVTRSTQMLLKPHRKLFFANELCRQDGAGRKERIVNYSSSSSSSSGSCTSNDEDDSDPEEKSKRERKRYSALSEDTEKCQIAVSKTQKLKNETDPNIAAKNINDQEDLYLYSDSDESLNTGEFGNQHNELNDPKLNKQDELPLHNNGMLPSFNFIYNDQQLKASANEVNEKAFEKPSLKLLQIQNCDDVNVCYNNINISVIKSHSLGSVKPINDDDNGKQCVINNLTSESLEKAKNCNPIYTDVSSELMLSQPAIEYRTGIRAVVDDAPSKYGVNTTQIQQFKEWHEVLQLQSYNNEPLIVLPYVVLE</sequence>
<feature type="region of interest" description="Disordered" evidence="10">
    <location>
        <begin position="1387"/>
        <end position="1427"/>
    </location>
</feature>
<dbReference type="GO" id="GO:0006357">
    <property type="term" value="P:regulation of transcription by RNA polymerase II"/>
    <property type="evidence" value="ECO:0007669"/>
    <property type="project" value="InterPro"/>
</dbReference>
<dbReference type="EMBL" id="CH940665">
    <property type="protein sequence ID" value="KRF85436.1"/>
    <property type="molecule type" value="Genomic_DNA"/>
</dbReference>
<keyword evidence="13" id="KW-1185">Reference proteome</keyword>
<evidence type="ECO:0000313" key="13">
    <source>
        <dbReference type="Proteomes" id="UP000008792"/>
    </source>
</evidence>
<dbReference type="GO" id="GO:0010628">
    <property type="term" value="P:positive regulation of gene expression"/>
    <property type="evidence" value="ECO:0007669"/>
    <property type="project" value="TreeGrafter"/>
</dbReference>
<keyword evidence="7 9" id="KW-0539">Nucleus</keyword>
<evidence type="ECO:0000256" key="10">
    <source>
        <dbReference type="SAM" id="MobiDB-lite"/>
    </source>
</evidence>
<dbReference type="GO" id="GO:0070847">
    <property type="term" value="C:core mediator complex"/>
    <property type="evidence" value="ECO:0007669"/>
    <property type="project" value="TreeGrafter"/>
</dbReference>
<feature type="compositionally biased region" description="Polar residues" evidence="10">
    <location>
        <begin position="1044"/>
        <end position="1056"/>
    </location>
</feature>
<evidence type="ECO:0000313" key="12">
    <source>
        <dbReference type="EMBL" id="KRF85436.1"/>
    </source>
</evidence>
<dbReference type="Gene3D" id="1.20.930.10">
    <property type="entry name" value="Conserved domain common to transcription factors TFIIS, elongin A, CRSP70"/>
    <property type="match status" value="1"/>
</dbReference>
<feature type="region of interest" description="Disordered" evidence="10">
    <location>
        <begin position="256"/>
        <end position="323"/>
    </location>
</feature>
<evidence type="ECO:0000256" key="1">
    <source>
        <dbReference type="ARBA" id="ARBA00004123"/>
    </source>
</evidence>
<evidence type="ECO:0000256" key="9">
    <source>
        <dbReference type="PROSITE-ProRule" id="PRU00649"/>
    </source>
</evidence>
<dbReference type="Proteomes" id="UP000008792">
    <property type="component" value="Unassembled WGS sequence"/>
</dbReference>
<dbReference type="GO" id="GO:0016592">
    <property type="term" value="C:mediator complex"/>
    <property type="evidence" value="ECO:0007669"/>
    <property type="project" value="InterPro"/>
</dbReference>
<proteinExistence type="inferred from homology"/>